<dbReference type="EMBL" id="BART01031846">
    <property type="protein sequence ID" value="GAH17706.1"/>
    <property type="molecule type" value="Genomic_DNA"/>
</dbReference>
<comment type="caution">
    <text evidence="1">The sequence shown here is derived from an EMBL/GenBank/DDBJ whole genome shotgun (WGS) entry which is preliminary data.</text>
</comment>
<proteinExistence type="predicted"/>
<protein>
    <submittedName>
        <fullName evidence="1">Uncharacterized protein</fullName>
    </submittedName>
</protein>
<sequence>MVKGAPGLDPGTHTNPRRYEKINGFYSEVVARAGGVATPLYTVATDPARTAGQDTTIYTLIIENSTGAAITAWLEVGGVVITPAYHVNNNETGVITFVAGHNVGDQDIDCNASADAVEFQILGTEA</sequence>
<evidence type="ECO:0000313" key="1">
    <source>
        <dbReference type="EMBL" id="GAH17706.1"/>
    </source>
</evidence>
<organism evidence="1">
    <name type="scientific">marine sediment metagenome</name>
    <dbReference type="NCBI Taxonomy" id="412755"/>
    <lineage>
        <taxon>unclassified sequences</taxon>
        <taxon>metagenomes</taxon>
        <taxon>ecological metagenomes</taxon>
    </lineage>
</organism>
<gene>
    <name evidence="1" type="ORF">S01H4_55222</name>
</gene>
<reference evidence="1" key="1">
    <citation type="journal article" date="2014" name="Front. Microbiol.">
        <title>High frequency of phylogenetically diverse reductive dehalogenase-homologous genes in deep subseafloor sedimentary metagenomes.</title>
        <authorList>
            <person name="Kawai M."/>
            <person name="Futagami T."/>
            <person name="Toyoda A."/>
            <person name="Takaki Y."/>
            <person name="Nishi S."/>
            <person name="Hori S."/>
            <person name="Arai W."/>
            <person name="Tsubouchi T."/>
            <person name="Morono Y."/>
            <person name="Uchiyama I."/>
            <person name="Ito T."/>
            <person name="Fujiyama A."/>
            <person name="Inagaki F."/>
            <person name="Takami H."/>
        </authorList>
    </citation>
    <scope>NUCLEOTIDE SEQUENCE</scope>
    <source>
        <strain evidence="1">Expedition CK06-06</strain>
    </source>
</reference>
<name>X1DA96_9ZZZZ</name>
<accession>X1DA96</accession>
<dbReference type="AlphaFoldDB" id="X1DA96"/>